<dbReference type="PANTHER" id="PTHR23240">
    <property type="entry name" value="DNA CROSS-LINK REPAIR PROTEIN PSO2/SNM1-RELATED"/>
    <property type="match status" value="1"/>
</dbReference>
<dbReference type="CDD" id="cd00531">
    <property type="entry name" value="NTF2_like"/>
    <property type="match status" value="1"/>
</dbReference>
<gene>
    <name evidence="5" type="primary">PARPA_03299.1 scaffold 7241</name>
</gene>
<name>A0A0B7MXA1_9FUNG</name>
<evidence type="ECO:0000313" key="6">
    <source>
        <dbReference type="Proteomes" id="UP000054107"/>
    </source>
</evidence>
<dbReference type="GO" id="GO:0003684">
    <property type="term" value="F:damaged DNA binding"/>
    <property type="evidence" value="ECO:0007669"/>
    <property type="project" value="TreeGrafter"/>
</dbReference>
<dbReference type="OrthoDB" id="5561659at2759"/>
<dbReference type="GO" id="GO:0036297">
    <property type="term" value="P:interstrand cross-link repair"/>
    <property type="evidence" value="ECO:0007669"/>
    <property type="project" value="TreeGrafter"/>
</dbReference>
<dbReference type="STRING" id="35722.A0A0B7MXA1"/>
<evidence type="ECO:0000256" key="1">
    <source>
        <dbReference type="ARBA" id="ARBA00022722"/>
    </source>
</evidence>
<protein>
    <recommendedName>
        <fullName evidence="7">DNA repair metallo-beta-lactamase domain-containing protein</fullName>
    </recommendedName>
</protein>
<dbReference type="GO" id="GO:0035312">
    <property type="term" value="F:5'-3' DNA exonuclease activity"/>
    <property type="evidence" value="ECO:0007669"/>
    <property type="project" value="TreeGrafter"/>
</dbReference>
<accession>A0A0B7MXA1</accession>
<dbReference type="Proteomes" id="UP000054107">
    <property type="component" value="Unassembled WGS sequence"/>
</dbReference>
<feature type="region of interest" description="Disordered" evidence="4">
    <location>
        <begin position="205"/>
        <end position="283"/>
    </location>
</feature>
<dbReference type="PANTHER" id="PTHR23240:SF8">
    <property type="entry name" value="PROTEIN ARTEMIS"/>
    <property type="match status" value="1"/>
</dbReference>
<dbReference type="Gene3D" id="3.40.50.12650">
    <property type="match status" value="1"/>
</dbReference>
<organism evidence="5 6">
    <name type="scientific">Parasitella parasitica</name>
    <dbReference type="NCBI Taxonomy" id="35722"/>
    <lineage>
        <taxon>Eukaryota</taxon>
        <taxon>Fungi</taxon>
        <taxon>Fungi incertae sedis</taxon>
        <taxon>Mucoromycota</taxon>
        <taxon>Mucoromycotina</taxon>
        <taxon>Mucoromycetes</taxon>
        <taxon>Mucorales</taxon>
        <taxon>Mucorineae</taxon>
        <taxon>Mucoraceae</taxon>
        <taxon>Parasitella</taxon>
    </lineage>
</organism>
<evidence type="ECO:0000313" key="5">
    <source>
        <dbReference type="EMBL" id="CEP09747.1"/>
    </source>
</evidence>
<sequence length="427" mass="47777">MDTTCLRENQLKFISKRRSVELLINLIKNQEKHHHIYIDCWTFGYEECWAHVADSFNQKIHVSQLKYDTFVAANPIYKDYLTTNHLETRFHSCGWEQDCQEYEHGLIAIHFKPTIDDQPRVYVYSDTSNQLLQSDLKYDCKPQTRLILPLSLHSSCNEVIEFAKFVNAKTFTACVVRDKYAGMERMRKLMLEAGCHLGEINHSSEISTSAGSSPVHKRRRAQSEGSNFVKVHSNTLSDPESYSQSRSGSGGTWASRSQINGATKASVSSGGGGSLPIASKPKLSSISKENTSYRLSMPVNNSIANQPKSNLQPQSCSFQALINVTNEVRPSSLQDTSQCAEISATLSNSATEDQICSIETNTSLEIELVPKSPQVSAAGPGVDSAIVISSDDENAKPFMTRREIRRFIRHLRKGRTKRNEFISNVQA</sequence>
<dbReference type="GO" id="GO:0006303">
    <property type="term" value="P:double-strand break repair via nonhomologous end joining"/>
    <property type="evidence" value="ECO:0007669"/>
    <property type="project" value="TreeGrafter"/>
</dbReference>
<evidence type="ECO:0008006" key="7">
    <source>
        <dbReference type="Google" id="ProtNLM"/>
    </source>
</evidence>
<proteinExistence type="predicted"/>
<keyword evidence="6" id="KW-1185">Reference proteome</keyword>
<keyword evidence="2" id="KW-0378">Hydrolase</keyword>
<evidence type="ECO:0000256" key="2">
    <source>
        <dbReference type="ARBA" id="ARBA00022801"/>
    </source>
</evidence>
<feature type="compositionally biased region" description="Polar residues" evidence="4">
    <location>
        <begin position="232"/>
        <end position="268"/>
    </location>
</feature>
<keyword evidence="3" id="KW-0269">Exonuclease</keyword>
<dbReference type="EMBL" id="LN722188">
    <property type="protein sequence ID" value="CEP09747.1"/>
    <property type="molecule type" value="Genomic_DNA"/>
</dbReference>
<reference evidence="5 6" key="1">
    <citation type="submission" date="2014-09" db="EMBL/GenBank/DDBJ databases">
        <authorList>
            <person name="Ellenberger Sabrina"/>
        </authorList>
    </citation>
    <scope>NUCLEOTIDE SEQUENCE [LARGE SCALE GENOMIC DNA]</scope>
    <source>
        <strain evidence="5 6">CBS 412.66</strain>
    </source>
</reference>
<dbReference type="Gene3D" id="3.60.15.10">
    <property type="entry name" value="Ribonuclease Z/Hydroxyacylglutathione hydrolase-like"/>
    <property type="match status" value="1"/>
</dbReference>
<evidence type="ECO:0000256" key="3">
    <source>
        <dbReference type="ARBA" id="ARBA00022839"/>
    </source>
</evidence>
<dbReference type="InterPro" id="IPR036866">
    <property type="entry name" value="RibonucZ/Hydroxyglut_hydro"/>
</dbReference>
<dbReference type="AlphaFoldDB" id="A0A0B7MXA1"/>
<keyword evidence="1" id="KW-0540">Nuclease</keyword>
<evidence type="ECO:0000256" key="4">
    <source>
        <dbReference type="SAM" id="MobiDB-lite"/>
    </source>
</evidence>
<dbReference type="GO" id="GO:0000723">
    <property type="term" value="P:telomere maintenance"/>
    <property type="evidence" value="ECO:0007669"/>
    <property type="project" value="TreeGrafter"/>
</dbReference>